<evidence type="ECO:0000313" key="3">
    <source>
        <dbReference type="Proteomes" id="UP000015105"/>
    </source>
</evidence>
<evidence type="ECO:0000313" key="2">
    <source>
        <dbReference type="EnsemblPlants" id="AET5Gv20181000.1"/>
    </source>
</evidence>
<protein>
    <submittedName>
        <fullName evidence="2">Uncharacterized protein</fullName>
    </submittedName>
</protein>
<organism evidence="2 3">
    <name type="scientific">Aegilops tauschii subsp. strangulata</name>
    <name type="common">Goatgrass</name>
    <dbReference type="NCBI Taxonomy" id="200361"/>
    <lineage>
        <taxon>Eukaryota</taxon>
        <taxon>Viridiplantae</taxon>
        <taxon>Streptophyta</taxon>
        <taxon>Embryophyta</taxon>
        <taxon>Tracheophyta</taxon>
        <taxon>Spermatophyta</taxon>
        <taxon>Magnoliopsida</taxon>
        <taxon>Liliopsida</taxon>
        <taxon>Poales</taxon>
        <taxon>Poaceae</taxon>
        <taxon>BOP clade</taxon>
        <taxon>Pooideae</taxon>
        <taxon>Triticodae</taxon>
        <taxon>Triticeae</taxon>
        <taxon>Triticinae</taxon>
        <taxon>Aegilops</taxon>
    </lineage>
</organism>
<keyword evidence="3" id="KW-1185">Reference proteome</keyword>
<reference evidence="3" key="1">
    <citation type="journal article" date="2014" name="Science">
        <title>Ancient hybridizations among the ancestral genomes of bread wheat.</title>
        <authorList>
            <consortium name="International Wheat Genome Sequencing Consortium,"/>
            <person name="Marcussen T."/>
            <person name="Sandve S.R."/>
            <person name="Heier L."/>
            <person name="Spannagl M."/>
            <person name="Pfeifer M."/>
            <person name="Jakobsen K.S."/>
            <person name="Wulff B.B."/>
            <person name="Steuernagel B."/>
            <person name="Mayer K.F."/>
            <person name="Olsen O.A."/>
        </authorList>
    </citation>
    <scope>NUCLEOTIDE SEQUENCE [LARGE SCALE GENOMIC DNA]</scope>
    <source>
        <strain evidence="3">cv. AL8/78</strain>
    </source>
</reference>
<evidence type="ECO:0000256" key="1">
    <source>
        <dbReference type="SAM" id="MobiDB-lite"/>
    </source>
</evidence>
<feature type="region of interest" description="Disordered" evidence="1">
    <location>
        <begin position="1"/>
        <end position="69"/>
    </location>
</feature>
<dbReference type="EnsemblPlants" id="AET5Gv20181000.1">
    <property type="protein sequence ID" value="AET5Gv20181000.1"/>
    <property type="gene ID" value="AET5Gv20181000"/>
</dbReference>
<dbReference type="Proteomes" id="UP000015105">
    <property type="component" value="Chromosome 5D"/>
</dbReference>
<sequence>GRWRRMPCSAASATGGAPTASGTRCARSLSCSSTPRRSRRTASGRRGSTTRSRLRNPGNPLPGHSGSPSPWCTLCLVYRCCLTHARSTVTTSGCEFDGHSCAPCFSLYAHCTSSSTFVCVFVVGILLIQCVSLSHLATWHV</sequence>
<reference evidence="3" key="2">
    <citation type="journal article" date="2017" name="Nat. Plants">
        <title>The Aegilops tauschii genome reveals multiple impacts of transposons.</title>
        <authorList>
            <person name="Zhao G."/>
            <person name="Zou C."/>
            <person name="Li K."/>
            <person name="Wang K."/>
            <person name="Li T."/>
            <person name="Gao L."/>
            <person name="Zhang X."/>
            <person name="Wang H."/>
            <person name="Yang Z."/>
            <person name="Liu X."/>
            <person name="Jiang W."/>
            <person name="Mao L."/>
            <person name="Kong X."/>
            <person name="Jiao Y."/>
            <person name="Jia J."/>
        </authorList>
    </citation>
    <scope>NUCLEOTIDE SEQUENCE [LARGE SCALE GENOMIC DNA]</scope>
    <source>
        <strain evidence="3">cv. AL8/78</strain>
    </source>
</reference>
<dbReference type="Gramene" id="AET5Gv20181000.1">
    <property type="protein sequence ID" value="AET5Gv20181000.1"/>
    <property type="gene ID" value="AET5Gv20181000"/>
</dbReference>
<accession>A0A453JSY3</accession>
<dbReference type="AlphaFoldDB" id="A0A453JSY3"/>
<reference evidence="2" key="3">
    <citation type="journal article" date="2017" name="Nature">
        <title>Genome sequence of the progenitor of the wheat D genome Aegilops tauschii.</title>
        <authorList>
            <person name="Luo M.C."/>
            <person name="Gu Y.Q."/>
            <person name="Puiu D."/>
            <person name="Wang H."/>
            <person name="Twardziok S.O."/>
            <person name="Deal K.R."/>
            <person name="Huo N."/>
            <person name="Zhu T."/>
            <person name="Wang L."/>
            <person name="Wang Y."/>
            <person name="McGuire P.E."/>
            <person name="Liu S."/>
            <person name="Long H."/>
            <person name="Ramasamy R.K."/>
            <person name="Rodriguez J.C."/>
            <person name="Van S.L."/>
            <person name="Yuan L."/>
            <person name="Wang Z."/>
            <person name="Xia Z."/>
            <person name="Xiao L."/>
            <person name="Anderson O.D."/>
            <person name="Ouyang S."/>
            <person name="Liang Y."/>
            <person name="Zimin A.V."/>
            <person name="Pertea G."/>
            <person name="Qi P."/>
            <person name="Bennetzen J.L."/>
            <person name="Dai X."/>
            <person name="Dawson M.W."/>
            <person name="Muller H.G."/>
            <person name="Kugler K."/>
            <person name="Rivarola-Duarte L."/>
            <person name="Spannagl M."/>
            <person name="Mayer K.F.X."/>
            <person name="Lu F.H."/>
            <person name="Bevan M.W."/>
            <person name="Leroy P."/>
            <person name="Li P."/>
            <person name="You F.M."/>
            <person name="Sun Q."/>
            <person name="Liu Z."/>
            <person name="Lyons E."/>
            <person name="Wicker T."/>
            <person name="Salzberg S.L."/>
            <person name="Devos K.M."/>
            <person name="Dvorak J."/>
        </authorList>
    </citation>
    <scope>NUCLEOTIDE SEQUENCE [LARGE SCALE GENOMIC DNA]</scope>
    <source>
        <strain evidence="2">cv. AL8/78</strain>
    </source>
</reference>
<reference evidence="2" key="5">
    <citation type="journal article" date="2021" name="G3 (Bethesda)">
        <title>Aegilops tauschii genome assembly Aet v5.0 features greater sequence contiguity and improved annotation.</title>
        <authorList>
            <person name="Wang L."/>
            <person name="Zhu T."/>
            <person name="Rodriguez J.C."/>
            <person name="Deal K.R."/>
            <person name="Dubcovsky J."/>
            <person name="McGuire P.E."/>
            <person name="Lux T."/>
            <person name="Spannagl M."/>
            <person name="Mayer K.F.X."/>
            <person name="Baldrich P."/>
            <person name="Meyers B.C."/>
            <person name="Huo N."/>
            <person name="Gu Y.Q."/>
            <person name="Zhou H."/>
            <person name="Devos K.M."/>
            <person name="Bennetzen J.L."/>
            <person name="Unver T."/>
            <person name="Budak H."/>
            <person name="Gulick P.J."/>
            <person name="Galiba G."/>
            <person name="Kalapos B."/>
            <person name="Nelson D.R."/>
            <person name="Li P."/>
            <person name="You F.M."/>
            <person name="Luo M.C."/>
            <person name="Dvorak J."/>
        </authorList>
    </citation>
    <scope>NUCLEOTIDE SEQUENCE [LARGE SCALE GENOMIC DNA]</scope>
    <source>
        <strain evidence="2">cv. AL8/78</strain>
    </source>
</reference>
<proteinExistence type="predicted"/>
<feature type="compositionally biased region" description="Low complexity" evidence="1">
    <location>
        <begin position="9"/>
        <end position="35"/>
    </location>
</feature>
<name>A0A453JSY3_AEGTS</name>
<reference evidence="2" key="4">
    <citation type="submission" date="2019-03" db="UniProtKB">
        <authorList>
            <consortium name="EnsemblPlants"/>
        </authorList>
    </citation>
    <scope>IDENTIFICATION</scope>
</reference>